<reference evidence="2 3" key="1">
    <citation type="journal article" date="2020" name="Front. Microbiol.">
        <title>Genetic Organization of the aprX-lipA2 Operon Affects the Proteolytic Potential of Pseudomonas Species in Milk.</title>
        <authorList>
            <person name="Maier C."/>
            <person name="Huptas C."/>
            <person name="von Neubeck M."/>
            <person name="Scherer S."/>
            <person name="Wenning M."/>
            <person name="Lucking G."/>
        </authorList>
    </citation>
    <scope>NUCLEOTIDE SEQUENCE [LARGE SCALE GENOMIC DNA]</scope>
    <source>
        <strain evidence="2 3">WS 5114</strain>
    </source>
</reference>
<organism evidence="2 3">
    <name type="scientific">Pseudomonas mandelii</name>
    <dbReference type="NCBI Taxonomy" id="75612"/>
    <lineage>
        <taxon>Bacteria</taxon>
        <taxon>Pseudomonadati</taxon>
        <taxon>Pseudomonadota</taxon>
        <taxon>Gammaproteobacteria</taxon>
        <taxon>Pseudomonadales</taxon>
        <taxon>Pseudomonadaceae</taxon>
        <taxon>Pseudomonas</taxon>
    </lineage>
</organism>
<dbReference type="EMBL" id="JAAQXV010000001">
    <property type="protein sequence ID" value="NMZ78433.1"/>
    <property type="molecule type" value="Genomic_DNA"/>
</dbReference>
<name>A0AB36CRC1_9PSED</name>
<dbReference type="Proteomes" id="UP000548707">
    <property type="component" value="Unassembled WGS sequence"/>
</dbReference>
<evidence type="ECO:0000313" key="2">
    <source>
        <dbReference type="EMBL" id="NMZ78433.1"/>
    </source>
</evidence>
<dbReference type="RefSeq" id="WP_169856436.1">
    <property type="nucleotide sequence ID" value="NZ_JAAQXV010000001.1"/>
</dbReference>
<accession>A0AB36CRC1</accession>
<dbReference type="AlphaFoldDB" id="A0AB36CRC1"/>
<evidence type="ECO:0000313" key="3">
    <source>
        <dbReference type="Proteomes" id="UP000548707"/>
    </source>
</evidence>
<gene>
    <name evidence="2" type="ORF">HBO26_03805</name>
</gene>
<feature type="region of interest" description="Disordered" evidence="1">
    <location>
        <begin position="1"/>
        <end position="21"/>
    </location>
</feature>
<protein>
    <submittedName>
        <fullName evidence="2">Uncharacterized protein</fullName>
    </submittedName>
</protein>
<sequence length="182" mass="19964">MDINLAHRPRGATHAGKEETHGSWYKKSEAGHWVFIDMGEDGLPDRQWCVVPDNDPGYELIELPPEKLSEVKATTPKCDGGPAFPCSENGTSHTIAMAAMLDLPATASTDERDKVYITTKANAMQGMSLRDYFAAKALQSQLDRLPDFSTTVRDYGFDKFASTIARTSYDIADAMLAARGES</sequence>
<evidence type="ECO:0000256" key="1">
    <source>
        <dbReference type="SAM" id="MobiDB-lite"/>
    </source>
</evidence>
<comment type="caution">
    <text evidence="2">The sequence shown here is derived from an EMBL/GenBank/DDBJ whole genome shotgun (WGS) entry which is preliminary data.</text>
</comment>
<proteinExistence type="predicted"/>